<dbReference type="Proteomes" id="UP000218896">
    <property type="component" value="Unassembled WGS sequence"/>
</dbReference>
<dbReference type="SUPFAM" id="SSF158682">
    <property type="entry name" value="TerB-like"/>
    <property type="match status" value="1"/>
</dbReference>
<dbReference type="AlphaFoldDB" id="A0A2A2FAM5"/>
<dbReference type="InterPro" id="IPR001623">
    <property type="entry name" value="DnaJ_domain"/>
</dbReference>
<keyword evidence="1" id="KW-0143">Chaperone</keyword>
<protein>
    <submittedName>
        <fullName evidence="3">Molecular chaperone DjlA</fullName>
    </submittedName>
</protein>
<gene>
    <name evidence="3" type="ORF">CK501_00570</name>
</gene>
<sequence>MSAKHSHNSTDALPENLSDLLRELASCGHHGARLLERTGLPRWARGTLFRLMGYVAKADGRVSELDIRYGESLMRNFSAGPRQRRRLIRRFNTGKQDTQPVVPLWFRLLTRRWPDSALRLSMALAHLCYQDGPDSAARIARCHTAIVATGLPATASNRILQSYRGKVWITSPGEGTSETPLTGLARACQVVGGKPSDSLEALRQAYRKQRSLYHPDRVQHTDMDPELARARLEEIHKAWDLINRRHPEAR</sequence>
<evidence type="ECO:0000256" key="1">
    <source>
        <dbReference type="ARBA" id="ARBA00023186"/>
    </source>
</evidence>
<keyword evidence="4" id="KW-1185">Reference proteome</keyword>
<organism evidence="3 4">
    <name type="scientific">Halovibrio salipaludis</name>
    <dbReference type="NCBI Taxonomy" id="2032626"/>
    <lineage>
        <taxon>Bacteria</taxon>
        <taxon>Pseudomonadati</taxon>
        <taxon>Pseudomonadota</taxon>
        <taxon>Gammaproteobacteria</taxon>
        <taxon>Oceanospirillales</taxon>
        <taxon>Halomonadaceae</taxon>
        <taxon>Halovibrio</taxon>
    </lineage>
</organism>
<evidence type="ECO:0000313" key="4">
    <source>
        <dbReference type="Proteomes" id="UP000218896"/>
    </source>
</evidence>
<dbReference type="InterPro" id="IPR036869">
    <property type="entry name" value="J_dom_sf"/>
</dbReference>
<dbReference type="OrthoDB" id="9782583at2"/>
<dbReference type="RefSeq" id="WP_095615784.1">
    <property type="nucleotide sequence ID" value="NZ_NSKD01000001.1"/>
</dbReference>
<name>A0A2A2FAM5_9GAMM</name>
<dbReference type="Gene3D" id="1.10.287.110">
    <property type="entry name" value="DnaJ domain"/>
    <property type="match status" value="1"/>
</dbReference>
<comment type="caution">
    <text evidence="3">The sequence shown here is derived from an EMBL/GenBank/DDBJ whole genome shotgun (WGS) entry which is preliminary data.</text>
</comment>
<dbReference type="PROSITE" id="PS50076">
    <property type="entry name" value="DNAJ_2"/>
    <property type="match status" value="1"/>
</dbReference>
<dbReference type="CDD" id="cd06257">
    <property type="entry name" value="DnaJ"/>
    <property type="match status" value="1"/>
</dbReference>
<reference evidence="3 4" key="1">
    <citation type="submission" date="2017-08" db="EMBL/GenBank/DDBJ databases">
        <title>Halovibrio sewagensis sp. nov., isolated from wastewater of high salinity.</title>
        <authorList>
            <person name="Dong X."/>
            <person name="Zhang G."/>
        </authorList>
    </citation>
    <scope>NUCLEOTIDE SEQUENCE [LARGE SCALE GENOMIC DNA]</scope>
    <source>
        <strain evidence="3 4">YL5-2</strain>
    </source>
</reference>
<accession>A0A2A2FAM5</accession>
<dbReference type="InterPro" id="IPR029024">
    <property type="entry name" value="TerB-like"/>
</dbReference>
<dbReference type="SUPFAM" id="SSF46565">
    <property type="entry name" value="Chaperone J-domain"/>
    <property type="match status" value="1"/>
</dbReference>
<dbReference type="EMBL" id="NSKD01000001">
    <property type="protein sequence ID" value="PAU81679.1"/>
    <property type="molecule type" value="Genomic_DNA"/>
</dbReference>
<evidence type="ECO:0000259" key="2">
    <source>
        <dbReference type="PROSITE" id="PS50076"/>
    </source>
</evidence>
<proteinExistence type="predicted"/>
<evidence type="ECO:0000313" key="3">
    <source>
        <dbReference type="EMBL" id="PAU81679.1"/>
    </source>
</evidence>
<feature type="domain" description="J" evidence="2">
    <location>
        <begin position="186"/>
        <end position="250"/>
    </location>
</feature>
<dbReference type="Gene3D" id="1.10.3680.10">
    <property type="entry name" value="TerB-like"/>
    <property type="match status" value="1"/>
</dbReference>